<keyword evidence="3" id="KW-1185">Reference proteome</keyword>
<sequence length="170" mass="19474">MGNRDTTGRRRREKGDIVCTVRGSSIHVARKEGKWCGRRHEYASPRSPPDRFPGPLYVFELRRPLLLLSFIRVFFSPSRSPVSTPVAVFLRDYMRTVFGVRRPPPRNARRTLSKREGQAPRIREAPKRSCRLRTVPRPDMSAHLNFAIQEGGSRRTVGAPMLRGVRPGTR</sequence>
<feature type="region of interest" description="Disordered" evidence="1">
    <location>
        <begin position="101"/>
        <end position="124"/>
    </location>
</feature>
<reference evidence="2" key="2">
    <citation type="submission" date="2021-09" db="EMBL/GenBank/DDBJ databases">
        <authorList>
            <person name="Jia N."/>
            <person name="Wang J."/>
            <person name="Shi W."/>
            <person name="Du L."/>
            <person name="Sun Y."/>
            <person name="Zhan W."/>
            <person name="Jiang J."/>
            <person name="Wang Q."/>
            <person name="Zhang B."/>
            <person name="Ji P."/>
            <person name="Sakyi L.B."/>
            <person name="Cui X."/>
            <person name="Yuan T."/>
            <person name="Jiang B."/>
            <person name="Yang W."/>
            <person name="Lam T.T.-Y."/>
            <person name="Chang Q."/>
            <person name="Ding S."/>
            <person name="Wang X."/>
            <person name="Zhu J."/>
            <person name="Ruan X."/>
            <person name="Zhao L."/>
            <person name="Wei J."/>
            <person name="Que T."/>
            <person name="Du C."/>
            <person name="Cheng J."/>
            <person name="Dai P."/>
            <person name="Han X."/>
            <person name="Huang E."/>
            <person name="Gao Y."/>
            <person name="Liu J."/>
            <person name="Shao H."/>
            <person name="Ye R."/>
            <person name="Li L."/>
            <person name="Wei W."/>
            <person name="Wang X."/>
            <person name="Wang C."/>
            <person name="Huo Q."/>
            <person name="Li W."/>
            <person name="Guo W."/>
            <person name="Chen H."/>
            <person name="Chen S."/>
            <person name="Zhou L."/>
            <person name="Zhou L."/>
            <person name="Ni X."/>
            <person name="Tian J."/>
            <person name="Zhou Y."/>
            <person name="Sheng Y."/>
            <person name="Liu T."/>
            <person name="Pan Y."/>
            <person name="Xia L."/>
            <person name="Li J."/>
            <person name="Zhao F."/>
            <person name="Cao W."/>
        </authorList>
    </citation>
    <scope>NUCLEOTIDE SEQUENCE</scope>
    <source>
        <strain evidence="2">Rmic-2018</strain>
        <tissue evidence="2">Larvae</tissue>
    </source>
</reference>
<feature type="compositionally biased region" description="Basic and acidic residues" evidence="1">
    <location>
        <begin position="113"/>
        <end position="124"/>
    </location>
</feature>
<dbReference type="EMBL" id="JABSTU010000008">
    <property type="protein sequence ID" value="KAH8023686.1"/>
    <property type="molecule type" value="Genomic_DNA"/>
</dbReference>
<comment type="caution">
    <text evidence="2">The sequence shown here is derived from an EMBL/GenBank/DDBJ whole genome shotgun (WGS) entry which is preliminary data.</text>
</comment>
<accession>A0A9J6DNS1</accession>
<reference evidence="2" key="1">
    <citation type="journal article" date="2020" name="Cell">
        <title>Large-Scale Comparative Analyses of Tick Genomes Elucidate Their Genetic Diversity and Vector Capacities.</title>
        <authorList>
            <consortium name="Tick Genome and Microbiome Consortium (TIGMIC)"/>
            <person name="Jia N."/>
            <person name="Wang J."/>
            <person name="Shi W."/>
            <person name="Du L."/>
            <person name="Sun Y."/>
            <person name="Zhan W."/>
            <person name="Jiang J.F."/>
            <person name="Wang Q."/>
            <person name="Zhang B."/>
            <person name="Ji P."/>
            <person name="Bell-Sakyi L."/>
            <person name="Cui X.M."/>
            <person name="Yuan T.T."/>
            <person name="Jiang B.G."/>
            <person name="Yang W.F."/>
            <person name="Lam T.T."/>
            <person name="Chang Q.C."/>
            <person name="Ding S.J."/>
            <person name="Wang X.J."/>
            <person name="Zhu J.G."/>
            <person name="Ruan X.D."/>
            <person name="Zhao L."/>
            <person name="Wei J.T."/>
            <person name="Ye R.Z."/>
            <person name="Que T.C."/>
            <person name="Du C.H."/>
            <person name="Zhou Y.H."/>
            <person name="Cheng J.X."/>
            <person name="Dai P.F."/>
            <person name="Guo W.B."/>
            <person name="Han X.H."/>
            <person name="Huang E.J."/>
            <person name="Li L.F."/>
            <person name="Wei W."/>
            <person name="Gao Y.C."/>
            <person name="Liu J.Z."/>
            <person name="Shao H.Z."/>
            <person name="Wang X."/>
            <person name="Wang C.C."/>
            <person name="Yang T.C."/>
            <person name="Huo Q.B."/>
            <person name="Li W."/>
            <person name="Chen H.Y."/>
            <person name="Chen S.E."/>
            <person name="Zhou L.G."/>
            <person name="Ni X.B."/>
            <person name="Tian J.H."/>
            <person name="Sheng Y."/>
            <person name="Liu T."/>
            <person name="Pan Y.S."/>
            <person name="Xia L.Y."/>
            <person name="Li J."/>
            <person name="Zhao F."/>
            <person name="Cao W.C."/>
        </authorList>
    </citation>
    <scope>NUCLEOTIDE SEQUENCE</scope>
    <source>
        <strain evidence="2">Rmic-2018</strain>
    </source>
</reference>
<evidence type="ECO:0000256" key="1">
    <source>
        <dbReference type="SAM" id="MobiDB-lite"/>
    </source>
</evidence>
<organism evidence="2 3">
    <name type="scientific">Rhipicephalus microplus</name>
    <name type="common">Cattle tick</name>
    <name type="synonym">Boophilus microplus</name>
    <dbReference type="NCBI Taxonomy" id="6941"/>
    <lineage>
        <taxon>Eukaryota</taxon>
        <taxon>Metazoa</taxon>
        <taxon>Ecdysozoa</taxon>
        <taxon>Arthropoda</taxon>
        <taxon>Chelicerata</taxon>
        <taxon>Arachnida</taxon>
        <taxon>Acari</taxon>
        <taxon>Parasitiformes</taxon>
        <taxon>Ixodida</taxon>
        <taxon>Ixodoidea</taxon>
        <taxon>Ixodidae</taxon>
        <taxon>Rhipicephalinae</taxon>
        <taxon>Rhipicephalus</taxon>
        <taxon>Boophilus</taxon>
    </lineage>
</organism>
<protein>
    <submittedName>
        <fullName evidence="2">Uncharacterized protein</fullName>
    </submittedName>
</protein>
<evidence type="ECO:0000313" key="2">
    <source>
        <dbReference type="EMBL" id="KAH8023686.1"/>
    </source>
</evidence>
<gene>
    <name evidence="2" type="ORF">HPB51_015182</name>
</gene>
<name>A0A9J6DNS1_RHIMP</name>
<proteinExistence type="predicted"/>
<dbReference type="AlphaFoldDB" id="A0A9J6DNS1"/>
<dbReference type="Proteomes" id="UP000821866">
    <property type="component" value="Chromosome 6"/>
</dbReference>
<evidence type="ECO:0000313" key="3">
    <source>
        <dbReference type="Proteomes" id="UP000821866"/>
    </source>
</evidence>
<feature type="compositionally biased region" description="Basic residues" evidence="1">
    <location>
        <begin position="103"/>
        <end position="112"/>
    </location>
</feature>